<feature type="region of interest" description="Disordered" evidence="1">
    <location>
        <begin position="372"/>
        <end position="391"/>
    </location>
</feature>
<proteinExistence type="predicted"/>
<evidence type="ECO:0000256" key="2">
    <source>
        <dbReference type="SAM" id="Phobius"/>
    </source>
</evidence>
<gene>
    <name evidence="4" type="ORF">FHS39_001678</name>
</gene>
<feature type="transmembrane region" description="Helical" evidence="2">
    <location>
        <begin position="396"/>
        <end position="415"/>
    </location>
</feature>
<dbReference type="SUPFAM" id="SSF48239">
    <property type="entry name" value="Terpenoid cyclases/Protein prenyltransferases"/>
    <property type="match status" value="1"/>
</dbReference>
<keyword evidence="2" id="KW-0812">Transmembrane</keyword>
<dbReference type="InterPro" id="IPR008930">
    <property type="entry name" value="Terpenoid_cyclase/PrenylTrfase"/>
</dbReference>
<keyword evidence="3" id="KW-0732">Signal</keyword>
<evidence type="ECO:0000313" key="4">
    <source>
        <dbReference type="EMBL" id="MBB4892667.1"/>
    </source>
</evidence>
<sequence length="424" mass="42188">MAPSFAVHTRRGAAALATAAVLSAAAAPAAFADGTPSPAAPGLYGTADPKFDGVFRQSLAFMAQRAAGVSPAKQSVDWLAGQQCADGGFAAFRADTGKPCDEKAGEYTDATAAAVQGLAAAGGRGQAAGKGLEWLKAHQNEDGGWGMTPGAPSDANSTSIAVGAFAAAGQDPAKAAAKGGKSPYDALLALQLGCDKKDAERGAFAYTPEKGELAPNDLASAAAALAVLGKGFQAAPAMKGQEKPVKPLECGDDEKAKPQDAPAAAEAVAAYLSQKLASDGHFTSAMPGAPEGPDFGTTADAVLALAAGGHGDAADKPLKWLEAKDNKAVDWAKGNPGRLAKLVLAAHAMGANPRDFGGADVVGLLAATGPKAEAAPSAQNSAEGTRDKKDSGGGFSAWWIIGIGLAFGAGIGFLISGRNKKNKP</sequence>
<keyword evidence="2" id="KW-1133">Transmembrane helix</keyword>
<evidence type="ECO:0008006" key="6">
    <source>
        <dbReference type="Google" id="ProtNLM"/>
    </source>
</evidence>
<dbReference type="RefSeq" id="WP_184347876.1">
    <property type="nucleotide sequence ID" value="NZ_JACHJH010000002.1"/>
</dbReference>
<protein>
    <recommendedName>
        <fullName evidence="6">Terpene cyclase/mutase family protein</fullName>
    </recommendedName>
</protein>
<comment type="caution">
    <text evidence="4">The sequence shown here is derived from an EMBL/GenBank/DDBJ whole genome shotgun (WGS) entry which is preliminary data.</text>
</comment>
<organism evidence="4 5">
    <name type="scientific">Streptomyces olivoverticillatus</name>
    <dbReference type="NCBI Taxonomy" id="66427"/>
    <lineage>
        <taxon>Bacteria</taxon>
        <taxon>Bacillati</taxon>
        <taxon>Actinomycetota</taxon>
        <taxon>Actinomycetes</taxon>
        <taxon>Kitasatosporales</taxon>
        <taxon>Streptomycetaceae</taxon>
        <taxon>Streptomyces</taxon>
    </lineage>
</organism>
<name>A0A7W7PJY5_9ACTN</name>
<evidence type="ECO:0000313" key="5">
    <source>
        <dbReference type="Proteomes" id="UP000556084"/>
    </source>
</evidence>
<dbReference type="Gene3D" id="1.50.10.20">
    <property type="match status" value="1"/>
</dbReference>
<keyword evidence="5" id="KW-1185">Reference proteome</keyword>
<dbReference type="AlphaFoldDB" id="A0A7W7PJY5"/>
<reference evidence="4 5" key="1">
    <citation type="submission" date="2020-08" db="EMBL/GenBank/DDBJ databases">
        <title>Genomic Encyclopedia of Type Strains, Phase III (KMG-III): the genomes of soil and plant-associated and newly described type strains.</title>
        <authorList>
            <person name="Whitman W."/>
        </authorList>
    </citation>
    <scope>NUCLEOTIDE SEQUENCE [LARGE SCALE GENOMIC DNA]</scope>
    <source>
        <strain evidence="4 5">CECT 3266</strain>
    </source>
</reference>
<keyword evidence="2" id="KW-0472">Membrane</keyword>
<feature type="signal peptide" evidence="3">
    <location>
        <begin position="1"/>
        <end position="32"/>
    </location>
</feature>
<dbReference type="EMBL" id="JACHJH010000002">
    <property type="protein sequence ID" value="MBB4892667.1"/>
    <property type="molecule type" value="Genomic_DNA"/>
</dbReference>
<accession>A0A7W7PJY5</accession>
<dbReference type="Proteomes" id="UP000556084">
    <property type="component" value="Unassembled WGS sequence"/>
</dbReference>
<feature type="chain" id="PRO_5030673846" description="Terpene cyclase/mutase family protein" evidence="3">
    <location>
        <begin position="33"/>
        <end position="424"/>
    </location>
</feature>
<evidence type="ECO:0000256" key="1">
    <source>
        <dbReference type="SAM" id="MobiDB-lite"/>
    </source>
</evidence>
<evidence type="ECO:0000256" key="3">
    <source>
        <dbReference type="SAM" id="SignalP"/>
    </source>
</evidence>